<gene>
    <name evidence="2" type="ORF">LTR16_008107</name>
</gene>
<evidence type="ECO:0000256" key="1">
    <source>
        <dbReference type="SAM" id="MobiDB-lite"/>
    </source>
</evidence>
<feature type="compositionally biased region" description="Polar residues" evidence="1">
    <location>
        <begin position="138"/>
        <end position="148"/>
    </location>
</feature>
<keyword evidence="3" id="KW-1185">Reference proteome</keyword>
<name>A0ABR0M3N4_9PEZI</name>
<dbReference type="Proteomes" id="UP001357485">
    <property type="component" value="Unassembled WGS sequence"/>
</dbReference>
<protein>
    <submittedName>
        <fullName evidence="2">Uncharacterized protein</fullName>
    </submittedName>
</protein>
<feature type="compositionally biased region" description="Low complexity" evidence="1">
    <location>
        <begin position="33"/>
        <end position="49"/>
    </location>
</feature>
<organism evidence="2 3">
    <name type="scientific">Cryomyces antarcticus</name>
    <dbReference type="NCBI Taxonomy" id="329879"/>
    <lineage>
        <taxon>Eukaryota</taxon>
        <taxon>Fungi</taxon>
        <taxon>Dikarya</taxon>
        <taxon>Ascomycota</taxon>
        <taxon>Pezizomycotina</taxon>
        <taxon>Dothideomycetes</taxon>
        <taxon>Dothideomycetes incertae sedis</taxon>
        <taxon>Cryomyces</taxon>
    </lineage>
</organism>
<evidence type="ECO:0000313" key="3">
    <source>
        <dbReference type="Proteomes" id="UP001357485"/>
    </source>
</evidence>
<feature type="compositionally biased region" description="Basic and acidic residues" evidence="1">
    <location>
        <begin position="107"/>
        <end position="135"/>
    </location>
</feature>
<proteinExistence type="predicted"/>
<comment type="caution">
    <text evidence="2">The sequence shown here is derived from an EMBL/GenBank/DDBJ whole genome shotgun (WGS) entry which is preliminary data.</text>
</comment>
<feature type="non-terminal residue" evidence="2">
    <location>
        <position position="214"/>
    </location>
</feature>
<dbReference type="EMBL" id="JAVRRA010001862">
    <property type="protein sequence ID" value="KAK5278959.1"/>
    <property type="molecule type" value="Genomic_DNA"/>
</dbReference>
<feature type="compositionally biased region" description="Low complexity" evidence="1">
    <location>
        <begin position="16"/>
        <end position="26"/>
    </location>
</feature>
<sequence>GRFPSDLQVNRHLQAPLSPSSDTGSSDPDRELAAATAGAGMGAVAASGGVPFPGNSTHQEIERRDENPYELEGVAGGRRAGPTEEDPASKTVGPHKSNVLNAIDPRVQPEPEKMKNRETSGPHKSDMMNKADPRVDATPQQTSASRTQPDYPEREAPSTTQAYAMPMKQKATSNANAYDNMPNQQQASAPHQNSFLGGQPDYAARDAAPPTTQT</sequence>
<evidence type="ECO:0000313" key="2">
    <source>
        <dbReference type="EMBL" id="KAK5278959.1"/>
    </source>
</evidence>
<accession>A0ABR0M3N4</accession>
<reference evidence="2 3" key="1">
    <citation type="submission" date="2023-08" db="EMBL/GenBank/DDBJ databases">
        <title>Black Yeasts Isolated from many extreme environments.</title>
        <authorList>
            <person name="Coleine C."/>
            <person name="Stajich J.E."/>
            <person name="Selbmann L."/>
        </authorList>
    </citation>
    <scope>NUCLEOTIDE SEQUENCE [LARGE SCALE GENOMIC DNA]</scope>
    <source>
        <strain evidence="2 3">CCFEE 536</strain>
    </source>
</reference>
<feature type="compositionally biased region" description="Polar residues" evidence="1">
    <location>
        <begin position="170"/>
        <end position="196"/>
    </location>
</feature>
<feature type="region of interest" description="Disordered" evidence="1">
    <location>
        <begin position="1"/>
        <end position="214"/>
    </location>
</feature>
<feature type="non-terminal residue" evidence="2">
    <location>
        <position position="1"/>
    </location>
</feature>